<proteinExistence type="predicted"/>
<name>A0A6A6ZD27_9PLEO</name>
<reference evidence="1" key="1">
    <citation type="journal article" date="2020" name="Stud. Mycol.">
        <title>101 Dothideomycetes genomes: a test case for predicting lifestyles and emergence of pathogens.</title>
        <authorList>
            <person name="Haridas S."/>
            <person name="Albert R."/>
            <person name="Binder M."/>
            <person name="Bloem J."/>
            <person name="Labutti K."/>
            <person name="Salamov A."/>
            <person name="Andreopoulos B."/>
            <person name="Baker S."/>
            <person name="Barry K."/>
            <person name="Bills G."/>
            <person name="Bluhm B."/>
            <person name="Cannon C."/>
            <person name="Castanera R."/>
            <person name="Culley D."/>
            <person name="Daum C."/>
            <person name="Ezra D."/>
            <person name="Gonzalez J."/>
            <person name="Henrissat B."/>
            <person name="Kuo A."/>
            <person name="Liang C."/>
            <person name="Lipzen A."/>
            <person name="Lutzoni F."/>
            <person name="Magnuson J."/>
            <person name="Mondo S."/>
            <person name="Nolan M."/>
            <person name="Ohm R."/>
            <person name="Pangilinan J."/>
            <person name="Park H.-J."/>
            <person name="Ramirez L."/>
            <person name="Alfaro M."/>
            <person name="Sun H."/>
            <person name="Tritt A."/>
            <person name="Yoshinaga Y."/>
            <person name="Zwiers L.-H."/>
            <person name="Turgeon B."/>
            <person name="Goodwin S."/>
            <person name="Spatafora J."/>
            <person name="Crous P."/>
            <person name="Grigoriev I."/>
        </authorList>
    </citation>
    <scope>NUCLEOTIDE SEQUENCE</scope>
    <source>
        <strain evidence="1">CBS 113818</strain>
    </source>
</reference>
<organism evidence="1 2">
    <name type="scientific">Ophiobolus disseminans</name>
    <dbReference type="NCBI Taxonomy" id="1469910"/>
    <lineage>
        <taxon>Eukaryota</taxon>
        <taxon>Fungi</taxon>
        <taxon>Dikarya</taxon>
        <taxon>Ascomycota</taxon>
        <taxon>Pezizomycotina</taxon>
        <taxon>Dothideomycetes</taxon>
        <taxon>Pleosporomycetidae</taxon>
        <taxon>Pleosporales</taxon>
        <taxon>Pleosporineae</taxon>
        <taxon>Phaeosphaeriaceae</taxon>
        <taxon>Ophiobolus</taxon>
    </lineage>
</organism>
<evidence type="ECO:0000313" key="2">
    <source>
        <dbReference type="Proteomes" id="UP000799424"/>
    </source>
</evidence>
<dbReference type="AlphaFoldDB" id="A0A6A6ZD27"/>
<dbReference type="OrthoDB" id="3765410at2759"/>
<keyword evidence="2" id="KW-1185">Reference proteome</keyword>
<dbReference type="Proteomes" id="UP000799424">
    <property type="component" value="Unassembled WGS sequence"/>
</dbReference>
<dbReference type="EMBL" id="MU006256">
    <property type="protein sequence ID" value="KAF2818214.1"/>
    <property type="molecule type" value="Genomic_DNA"/>
</dbReference>
<protein>
    <submittedName>
        <fullName evidence="1">Uncharacterized protein</fullName>
    </submittedName>
</protein>
<sequence length="209" mass="23503">MVSTEAHEQPTEWNPETLHIDLVTTAAVQEQLSKLALLLGTPPYLQSIKKVQEGVFKFGLTQELVDLRTGILDIDHQDMVAKTSAIFKFRDLKPNEAANLRTAVLLVCKATLYTDNDNTFYIQRLPIDSEVYQAINSRVREIDPEIETYSHTHHTHDTKMLLQSRTAPSSKAETTLHSGSVCVVLQNVCIEIVKPLVPFLLIPRLTSKV</sequence>
<evidence type="ECO:0000313" key="1">
    <source>
        <dbReference type="EMBL" id="KAF2818214.1"/>
    </source>
</evidence>
<gene>
    <name evidence="1" type="ORF">CC86DRAFT_375948</name>
</gene>
<accession>A0A6A6ZD27</accession>